<keyword evidence="10 17" id="KW-1133">Transmembrane helix</keyword>
<keyword evidence="13 17" id="KW-0472">Membrane</keyword>
<evidence type="ECO:0000256" key="12">
    <source>
        <dbReference type="ARBA" id="ARBA00023128"/>
    </source>
</evidence>
<keyword evidence="11" id="KW-0007">Acetylation</keyword>
<organism evidence="18 19">
    <name type="scientific">Achlya hypogyna</name>
    <name type="common">Oomycete</name>
    <name type="synonym">Protoachlya hypogyna</name>
    <dbReference type="NCBI Taxonomy" id="1202772"/>
    <lineage>
        <taxon>Eukaryota</taxon>
        <taxon>Sar</taxon>
        <taxon>Stramenopiles</taxon>
        <taxon>Oomycota</taxon>
        <taxon>Saprolegniomycetes</taxon>
        <taxon>Saprolegniales</taxon>
        <taxon>Achlyaceae</taxon>
        <taxon>Achlya</taxon>
    </lineage>
</organism>
<dbReference type="InterPro" id="IPR040162">
    <property type="entry name" value="MGST1-like"/>
</dbReference>
<dbReference type="InterPro" id="IPR023352">
    <property type="entry name" value="MAPEG-like_dom_sf"/>
</dbReference>
<dbReference type="SUPFAM" id="SSF161084">
    <property type="entry name" value="MAPEG domain-like"/>
    <property type="match status" value="1"/>
</dbReference>
<dbReference type="OrthoDB" id="193139at2759"/>
<dbReference type="GO" id="GO:0004364">
    <property type="term" value="F:glutathione transferase activity"/>
    <property type="evidence" value="ECO:0007669"/>
    <property type="project" value="UniProtKB-EC"/>
</dbReference>
<dbReference type="GO" id="GO:0005741">
    <property type="term" value="C:mitochondrial outer membrane"/>
    <property type="evidence" value="ECO:0007669"/>
    <property type="project" value="UniProtKB-SubCell"/>
</dbReference>
<comment type="similarity">
    <text evidence="4">Belongs to the MAPEG family.</text>
</comment>
<evidence type="ECO:0000256" key="7">
    <source>
        <dbReference type="ARBA" id="ARBA00022692"/>
    </source>
</evidence>
<evidence type="ECO:0000313" key="18">
    <source>
        <dbReference type="EMBL" id="OQR82792.1"/>
    </source>
</evidence>
<comment type="subcellular location">
    <subcellularLocation>
        <location evidence="3">Endoplasmic reticulum membrane</location>
        <topology evidence="3">Multi-pass membrane protein</topology>
    </subcellularLocation>
    <subcellularLocation>
        <location evidence="2">Mitochondrion outer membrane</location>
    </subcellularLocation>
</comment>
<dbReference type="Gene3D" id="1.20.120.550">
    <property type="entry name" value="Membrane associated eicosanoid/glutathione metabolism-like domain"/>
    <property type="match status" value="1"/>
</dbReference>
<evidence type="ECO:0000313" key="19">
    <source>
        <dbReference type="Proteomes" id="UP000243579"/>
    </source>
</evidence>
<accession>A0A1V9YAR0</accession>
<evidence type="ECO:0000256" key="4">
    <source>
        <dbReference type="ARBA" id="ARBA00010459"/>
    </source>
</evidence>
<evidence type="ECO:0000256" key="11">
    <source>
        <dbReference type="ARBA" id="ARBA00022990"/>
    </source>
</evidence>
<dbReference type="PANTHER" id="PTHR10689:SF6">
    <property type="entry name" value="MICROSOMAL GLUTATHIONE S-TRANSFERASE 1"/>
    <property type="match status" value="1"/>
</dbReference>
<evidence type="ECO:0000256" key="10">
    <source>
        <dbReference type="ARBA" id="ARBA00022989"/>
    </source>
</evidence>
<dbReference type="EMBL" id="JNBR01002418">
    <property type="protein sequence ID" value="OQR82792.1"/>
    <property type="molecule type" value="Genomic_DNA"/>
</dbReference>
<comment type="catalytic activity">
    <reaction evidence="16">
        <text>RX + glutathione = an S-substituted glutathione + a halide anion + H(+)</text>
        <dbReference type="Rhea" id="RHEA:16437"/>
        <dbReference type="ChEBI" id="CHEBI:15378"/>
        <dbReference type="ChEBI" id="CHEBI:16042"/>
        <dbReference type="ChEBI" id="CHEBI:17792"/>
        <dbReference type="ChEBI" id="CHEBI:57925"/>
        <dbReference type="ChEBI" id="CHEBI:90779"/>
        <dbReference type="EC" id="2.5.1.18"/>
    </reaction>
    <physiologicalReaction direction="left-to-right" evidence="16">
        <dbReference type="Rhea" id="RHEA:16438"/>
    </physiologicalReaction>
</comment>
<keyword evidence="7 17" id="KW-0812">Transmembrane</keyword>
<keyword evidence="8" id="KW-1000">Mitochondrion outer membrane</keyword>
<evidence type="ECO:0000256" key="8">
    <source>
        <dbReference type="ARBA" id="ARBA00022787"/>
    </source>
</evidence>
<evidence type="ECO:0000256" key="2">
    <source>
        <dbReference type="ARBA" id="ARBA00004294"/>
    </source>
</evidence>
<dbReference type="PANTHER" id="PTHR10689">
    <property type="entry name" value="MICROSOMAL GLUTATHIONE S-TRANSFERASE 1"/>
    <property type="match status" value="1"/>
</dbReference>
<sequence length="172" mass="18933">MSKVNDTKVLIAATAVLIVKFYIAIIIQGAKRFAAGTRPPEDQFFSKFNPRNQKQSFGVRYSNVKSEEDNTKKQINFIPSARAIEADLRWERLVRNDLENIPIGLLAAWAAVNSGGCPLVNSTAILIFTIGRIAHTFAYANSLQPHRACVWIISVFSTIVLVANSVVGIATN</sequence>
<evidence type="ECO:0000256" key="1">
    <source>
        <dbReference type="ARBA" id="ARBA00003701"/>
    </source>
</evidence>
<comment type="function">
    <text evidence="1">Conjugation of reduced glutathione to a wide number of exogenous and endogenous hydrophobic electrophiles.</text>
</comment>
<keyword evidence="19" id="KW-1185">Reference proteome</keyword>
<keyword evidence="6" id="KW-0808">Transferase</keyword>
<evidence type="ECO:0000256" key="5">
    <source>
        <dbReference type="ARBA" id="ARBA00012452"/>
    </source>
</evidence>
<keyword evidence="12" id="KW-0496">Mitochondrion</keyword>
<comment type="caution">
    <text evidence="18">The sequence shown here is derived from an EMBL/GenBank/DDBJ whole genome shotgun (WGS) entry which is preliminary data.</text>
</comment>
<evidence type="ECO:0000256" key="9">
    <source>
        <dbReference type="ARBA" id="ARBA00022824"/>
    </source>
</evidence>
<evidence type="ECO:0000256" key="17">
    <source>
        <dbReference type="SAM" id="Phobius"/>
    </source>
</evidence>
<dbReference type="Pfam" id="PF01124">
    <property type="entry name" value="MAPEG"/>
    <property type="match status" value="1"/>
</dbReference>
<evidence type="ECO:0000256" key="15">
    <source>
        <dbReference type="ARBA" id="ARBA00039397"/>
    </source>
</evidence>
<name>A0A1V9YAR0_ACHHY</name>
<evidence type="ECO:0000256" key="16">
    <source>
        <dbReference type="ARBA" id="ARBA00049385"/>
    </source>
</evidence>
<dbReference type="Proteomes" id="UP000243579">
    <property type="component" value="Unassembled WGS sequence"/>
</dbReference>
<dbReference type="InterPro" id="IPR001129">
    <property type="entry name" value="Membr-assoc_MAPEG"/>
</dbReference>
<gene>
    <name evidence="18" type="ORF">ACHHYP_15508</name>
</gene>
<evidence type="ECO:0000256" key="14">
    <source>
        <dbReference type="ARBA" id="ARBA00038540"/>
    </source>
</evidence>
<feature type="transmembrane region" description="Helical" evidence="17">
    <location>
        <begin position="148"/>
        <end position="170"/>
    </location>
</feature>
<dbReference type="EC" id="2.5.1.18" evidence="5"/>
<feature type="transmembrane region" description="Helical" evidence="17">
    <location>
        <begin position="9"/>
        <end position="30"/>
    </location>
</feature>
<evidence type="ECO:0000256" key="6">
    <source>
        <dbReference type="ARBA" id="ARBA00022679"/>
    </source>
</evidence>
<feature type="transmembrane region" description="Helical" evidence="17">
    <location>
        <begin position="103"/>
        <end position="128"/>
    </location>
</feature>
<evidence type="ECO:0000256" key="3">
    <source>
        <dbReference type="ARBA" id="ARBA00004477"/>
    </source>
</evidence>
<reference evidence="18 19" key="1">
    <citation type="journal article" date="2014" name="Genome Biol. Evol.">
        <title>The secreted proteins of Achlya hypogyna and Thraustotheca clavata identify the ancestral oomycete secretome and reveal gene acquisitions by horizontal gene transfer.</title>
        <authorList>
            <person name="Misner I."/>
            <person name="Blouin N."/>
            <person name="Leonard G."/>
            <person name="Richards T.A."/>
            <person name="Lane C.E."/>
        </authorList>
    </citation>
    <scope>NUCLEOTIDE SEQUENCE [LARGE SCALE GENOMIC DNA]</scope>
    <source>
        <strain evidence="18 19">ATCC 48635</strain>
    </source>
</reference>
<keyword evidence="9" id="KW-0256">Endoplasmic reticulum</keyword>
<evidence type="ECO:0000256" key="13">
    <source>
        <dbReference type="ARBA" id="ARBA00023136"/>
    </source>
</evidence>
<comment type="subunit">
    <text evidence="14">Homotrimer; The trimer binds only one molecule of glutathione.</text>
</comment>
<proteinExistence type="inferred from homology"/>
<protein>
    <recommendedName>
        <fullName evidence="15">Microsomal glutathione S-transferase 1</fullName>
        <ecNumber evidence="5">2.5.1.18</ecNumber>
    </recommendedName>
</protein>
<dbReference type="GO" id="GO:0005789">
    <property type="term" value="C:endoplasmic reticulum membrane"/>
    <property type="evidence" value="ECO:0007669"/>
    <property type="project" value="UniProtKB-SubCell"/>
</dbReference>
<dbReference type="AlphaFoldDB" id="A0A1V9YAR0"/>